<dbReference type="Proteomes" id="UP001497516">
    <property type="component" value="Chromosome 6"/>
</dbReference>
<feature type="region of interest" description="Disordered" evidence="1">
    <location>
        <begin position="119"/>
        <end position="146"/>
    </location>
</feature>
<reference evidence="2 3" key="1">
    <citation type="submission" date="2024-04" db="EMBL/GenBank/DDBJ databases">
        <authorList>
            <person name="Fracassetti M."/>
        </authorList>
    </citation>
    <scope>NUCLEOTIDE SEQUENCE [LARGE SCALE GENOMIC DNA]</scope>
</reference>
<name>A0AAV2FC24_9ROSI</name>
<evidence type="ECO:0000256" key="1">
    <source>
        <dbReference type="SAM" id="MobiDB-lite"/>
    </source>
</evidence>
<evidence type="ECO:0000313" key="2">
    <source>
        <dbReference type="EMBL" id="CAL1395522.1"/>
    </source>
</evidence>
<dbReference type="EMBL" id="OZ034819">
    <property type="protein sequence ID" value="CAL1395522.1"/>
    <property type="molecule type" value="Genomic_DNA"/>
</dbReference>
<accession>A0AAV2FC24</accession>
<dbReference type="AlphaFoldDB" id="A0AAV2FC24"/>
<evidence type="ECO:0000313" key="3">
    <source>
        <dbReference type="Proteomes" id="UP001497516"/>
    </source>
</evidence>
<sequence>MRPRHGCVPRPCSTPSSWTQQHFKRQKVLLSRLYATPQPYPKRELKLMVEQFAWGTDKGCSSMVLPIAAPFDLNFLRESDELLRHMERLGGLVDQAYAQLARNQILPFYGRKEVEDASHENFGRTSSDMDFQPLPPPGLNLEEKVA</sequence>
<protein>
    <submittedName>
        <fullName evidence="2">Uncharacterized protein</fullName>
    </submittedName>
</protein>
<proteinExistence type="predicted"/>
<organism evidence="2 3">
    <name type="scientific">Linum trigynum</name>
    <dbReference type="NCBI Taxonomy" id="586398"/>
    <lineage>
        <taxon>Eukaryota</taxon>
        <taxon>Viridiplantae</taxon>
        <taxon>Streptophyta</taxon>
        <taxon>Embryophyta</taxon>
        <taxon>Tracheophyta</taxon>
        <taxon>Spermatophyta</taxon>
        <taxon>Magnoliopsida</taxon>
        <taxon>eudicotyledons</taxon>
        <taxon>Gunneridae</taxon>
        <taxon>Pentapetalae</taxon>
        <taxon>rosids</taxon>
        <taxon>fabids</taxon>
        <taxon>Malpighiales</taxon>
        <taxon>Linaceae</taxon>
        <taxon>Linum</taxon>
    </lineage>
</organism>
<keyword evidence="3" id="KW-1185">Reference proteome</keyword>
<gene>
    <name evidence="2" type="ORF">LTRI10_LOCUS35950</name>
</gene>